<evidence type="ECO:0000256" key="1">
    <source>
        <dbReference type="SAM" id="Coils"/>
    </source>
</evidence>
<evidence type="ECO:0000313" key="4">
    <source>
        <dbReference type="EMBL" id="QDP18500.1"/>
    </source>
</evidence>
<protein>
    <submittedName>
        <fullName evidence="4">Transporter</fullName>
    </submittedName>
</protein>
<gene>
    <name evidence="4" type="ORF">FMM02_00110</name>
</gene>
<feature type="coiled-coil region" evidence="1">
    <location>
        <begin position="26"/>
        <end position="67"/>
    </location>
</feature>
<sequence length="425" mass="45553">MRISTLPAFVFAAAAGVTSLPASAIAVQTADEFAVLRSEIEQLKAREAEALSKVEALERRLNALEASRISDLQAASIMGRGLQGTPSSNSSTEPGLAANTESDDRKSPAPTAAAEDVARQQHRSFSDRFAVEIGTTYSHFDSARINLNGFLALDAIFLGKISIDQLRADILTFDATARYGLNDRLQFDVNVPYLYRHSNFQSGGAGGAATSLTEENVTGHGLGDINFGVSYRLIRETPNRPDIVLNARVKAPTGRHPYGVELVEVEGSEGNLFVPARLPTGSGLWGASIGISALKTIDPLVVFGSATFFKQFARSFSDVDEAEGKQPGRVRLGDAFQWGAGVAYALNDYSSLSTSFTQRWIRRSKVRLDGEDYETIVGSQGNVGIVNLGGTFSLNRFVSLVATVGIGVTEDAPDLSLGLRVPIRF</sequence>
<dbReference type="Proteomes" id="UP000321857">
    <property type="component" value="Chromosome"/>
</dbReference>
<evidence type="ECO:0000256" key="2">
    <source>
        <dbReference type="SAM" id="MobiDB-lite"/>
    </source>
</evidence>
<keyword evidence="1" id="KW-0175">Coiled coil</keyword>
<feature type="region of interest" description="Disordered" evidence="2">
    <location>
        <begin position="80"/>
        <end position="120"/>
    </location>
</feature>
<dbReference type="OrthoDB" id="5297564at2"/>
<feature type="compositionally biased region" description="Polar residues" evidence="2">
    <location>
        <begin position="84"/>
        <end position="93"/>
    </location>
</feature>
<dbReference type="AlphaFoldDB" id="A0A516INL1"/>
<accession>A0A516INL1</accession>
<feature type="chain" id="PRO_5022096758" evidence="3">
    <location>
        <begin position="25"/>
        <end position="425"/>
    </location>
</feature>
<dbReference type="RefSeq" id="WP_147492963.1">
    <property type="nucleotide sequence ID" value="NZ_CP041659.1"/>
</dbReference>
<dbReference type="KEGG" id="sxa:FMM02_00110"/>
<keyword evidence="3" id="KW-0732">Signal</keyword>
<reference evidence="4 5" key="1">
    <citation type="submission" date="2019-07" db="EMBL/GenBank/DDBJ databases">
        <title>Sphingomonas AE3 Genome sequencing and assembly.</title>
        <authorList>
            <person name="Kim H."/>
        </authorList>
    </citation>
    <scope>NUCLEOTIDE SEQUENCE [LARGE SCALE GENOMIC DNA]</scope>
    <source>
        <strain evidence="4 5">AE3</strain>
    </source>
</reference>
<proteinExistence type="predicted"/>
<evidence type="ECO:0000256" key="3">
    <source>
        <dbReference type="SAM" id="SignalP"/>
    </source>
</evidence>
<dbReference type="EMBL" id="CP041659">
    <property type="protein sequence ID" value="QDP18500.1"/>
    <property type="molecule type" value="Genomic_DNA"/>
</dbReference>
<organism evidence="4 5">
    <name type="scientific">Sphingomonas xanthus</name>
    <dbReference type="NCBI Taxonomy" id="2594473"/>
    <lineage>
        <taxon>Bacteria</taxon>
        <taxon>Pseudomonadati</taxon>
        <taxon>Pseudomonadota</taxon>
        <taxon>Alphaproteobacteria</taxon>
        <taxon>Sphingomonadales</taxon>
        <taxon>Sphingomonadaceae</taxon>
        <taxon>Sphingomonas</taxon>
    </lineage>
</organism>
<keyword evidence="5" id="KW-1185">Reference proteome</keyword>
<evidence type="ECO:0000313" key="5">
    <source>
        <dbReference type="Proteomes" id="UP000321857"/>
    </source>
</evidence>
<feature type="signal peptide" evidence="3">
    <location>
        <begin position="1"/>
        <end position="24"/>
    </location>
</feature>
<name>A0A516INL1_9SPHN</name>